<keyword evidence="2" id="KW-1185">Reference proteome</keyword>
<dbReference type="SUPFAM" id="SSF48452">
    <property type="entry name" value="TPR-like"/>
    <property type="match status" value="1"/>
</dbReference>
<accession>A0A381DKG9</accession>
<proteinExistence type="predicted"/>
<name>A0A381DKG9_9BACT</name>
<evidence type="ECO:0000313" key="2">
    <source>
        <dbReference type="Proteomes" id="UP000254920"/>
    </source>
</evidence>
<sequence length="340" mass="39395">MENFFIEYRDPIFGLIVLIGVFFLIAFFSYIWGILGTKDDKKKIQNFIKKFESTPGLNDEHKKLLFDIDLDAHSFAVLAQTFAKSGSFEKAIVIYLVAIEKNSKKQEKIELLVELGKVYFKAGFLQRAEDVFLDTLKLKPRNQEALTYLMLIYESFKKFDKAMEVLDALEEQGANVDKNKIYIQINEIIAQKIPLEEKIEKILNFDDESEISKRACMELLLKNGKKLSEFKNLPSIDGVIDILWHDNEIVNLQDEEYKALYFAKGMINEQAKSKFFEINAVGILRQNNYNCADISFSYMCKNCKNSLPMHFYRCPICHSLDGVNISMNITKSYNENSETF</sequence>
<dbReference type="GeneID" id="93090042"/>
<dbReference type="RefSeq" id="WP_089181942.1">
    <property type="nucleotide sequence ID" value="NZ_CP043427.1"/>
</dbReference>
<dbReference type="AlphaFoldDB" id="A0A381DKG9"/>
<dbReference type="PROSITE" id="PS50005">
    <property type="entry name" value="TPR"/>
    <property type="match status" value="1"/>
</dbReference>
<gene>
    <name evidence="1" type="ORF">NCTC12475_01394</name>
</gene>
<dbReference type="Gene3D" id="1.25.40.10">
    <property type="entry name" value="Tetratricopeptide repeat domain"/>
    <property type="match status" value="1"/>
</dbReference>
<reference evidence="1 2" key="1">
    <citation type="submission" date="2018-06" db="EMBL/GenBank/DDBJ databases">
        <authorList>
            <consortium name="Pathogen Informatics"/>
            <person name="Doyle S."/>
        </authorList>
    </citation>
    <scope>NUCLEOTIDE SEQUENCE [LARGE SCALE GENOMIC DNA]</scope>
    <source>
        <strain evidence="1 2">NCTC12475</strain>
    </source>
</reference>
<dbReference type="Proteomes" id="UP000254920">
    <property type="component" value="Unassembled WGS sequence"/>
</dbReference>
<dbReference type="EMBL" id="UFVD01000001">
    <property type="protein sequence ID" value="SUX11179.1"/>
    <property type="molecule type" value="Genomic_DNA"/>
</dbReference>
<dbReference type="OrthoDB" id="5362770at2"/>
<dbReference type="STRING" id="32024.GCA_000788295_01581"/>
<protein>
    <submittedName>
        <fullName evidence="1">TPR repeat-containing protein</fullName>
    </submittedName>
</protein>
<dbReference type="InterPro" id="IPR019734">
    <property type="entry name" value="TPR_rpt"/>
</dbReference>
<organism evidence="1 2">
    <name type="scientific">Campylobacter sputorum subsp. sputorum</name>
    <dbReference type="NCBI Taxonomy" id="32024"/>
    <lineage>
        <taxon>Bacteria</taxon>
        <taxon>Pseudomonadati</taxon>
        <taxon>Campylobacterota</taxon>
        <taxon>Epsilonproteobacteria</taxon>
        <taxon>Campylobacterales</taxon>
        <taxon>Campylobacteraceae</taxon>
        <taxon>Campylobacter</taxon>
    </lineage>
</organism>
<evidence type="ECO:0000313" key="1">
    <source>
        <dbReference type="EMBL" id="SUX11179.1"/>
    </source>
</evidence>
<dbReference type="InterPro" id="IPR011990">
    <property type="entry name" value="TPR-like_helical_dom_sf"/>
</dbReference>